<evidence type="ECO:0000256" key="1">
    <source>
        <dbReference type="SAM" id="MobiDB-lite"/>
    </source>
</evidence>
<evidence type="ECO:0000313" key="5">
    <source>
        <dbReference type="Proteomes" id="UP000270046"/>
    </source>
</evidence>
<dbReference type="PANTHER" id="PTHR39200:SF1">
    <property type="entry name" value="AUTO-TRANSPORTER ADHESIN HEAD GIN DOMAIN-CONTAINING PROTEIN-RELATED"/>
    <property type="match status" value="1"/>
</dbReference>
<keyword evidence="2" id="KW-1133">Transmembrane helix</keyword>
<feature type="transmembrane region" description="Helical" evidence="2">
    <location>
        <begin position="51"/>
        <end position="68"/>
    </location>
</feature>
<feature type="region of interest" description="Disordered" evidence="1">
    <location>
        <begin position="266"/>
        <end position="287"/>
    </location>
</feature>
<feature type="domain" description="Putative auto-transporter adhesin head GIN" evidence="3">
    <location>
        <begin position="90"/>
        <end position="270"/>
    </location>
</feature>
<evidence type="ECO:0000259" key="3">
    <source>
        <dbReference type="Pfam" id="PF10988"/>
    </source>
</evidence>
<keyword evidence="2" id="KW-0472">Membrane</keyword>
<organism evidence="4 5">
    <name type="scientific">Mucilaginibacter celer</name>
    <dbReference type="NCBI Taxonomy" id="2305508"/>
    <lineage>
        <taxon>Bacteria</taxon>
        <taxon>Pseudomonadati</taxon>
        <taxon>Bacteroidota</taxon>
        <taxon>Sphingobacteriia</taxon>
        <taxon>Sphingobacteriales</taxon>
        <taxon>Sphingobacteriaceae</taxon>
        <taxon>Mucilaginibacter</taxon>
    </lineage>
</organism>
<feature type="compositionally biased region" description="Polar residues" evidence="1">
    <location>
        <begin position="269"/>
        <end position="281"/>
    </location>
</feature>
<dbReference type="InterPro" id="IPR021255">
    <property type="entry name" value="DUF2807"/>
</dbReference>
<protein>
    <submittedName>
        <fullName evidence="4">DUF2807 domain-containing protein</fullName>
    </submittedName>
</protein>
<dbReference type="Pfam" id="PF10988">
    <property type="entry name" value="DUF2807"/>
    <property type="match status" value="1"/>
</dbReference>
<dbReference type="PANTHER" id="PTHR39200">
    <property type="entry name" value="HYPOTHETICAL EXPORTED PROTEIN"/>
    <property type="match status" value="1"/>
</dbReference>
<proteinExistence type="predicted"/>
<dbReference type="AlphaFoldDB" id="A0A494VIL9"/>
<sequence>MKTNWQAFNNHFCKSLSYILKATAQNVVAFFNFDVTLNCPRASYTTTMKKHIFTITIISAFIVTGILSSCRLKCVHGSGNQTTEKRKADDFKKVDISGAFKVHLKQDSTLGISITADDNLIKYISTSVEGGTLHIKSKKNFCDPGDMVINIGVKNLEEVKAAGAVEVYSDGKITAKDFSLDLSGATKVTLDLNAANVSTDGSGATEVNLTGQASSHKIDMSGASKINAFDFVVGEYEIETSGIAHCKINVLKTLNVHTSGASEIEYKGSPSTVNNDKSGASSIKKVD</sequence>
<dbReference type="Proteomes" id="UP000270046">
    <property type="component" value="Chromosome"/>
</dbReference>
<evidence type="ECO:0000256" key="2">
    <source>
        <dbReference type="SAM" id="Phobius"/>
    </source>
</evidence>
<reference evidence="4 5" key="1">
    <citation type="submission" date="2018-10" db="EMBL/GenBank/DDBJ databases">
        <title>Genome sequencing of Mucilaginibacter sp. HYN0043.</title>
        <authorList>
            <person name="Kim M."/>
            <person name="Yi H."/>
        </authorList>
    </citation>
    <scope>NUCLEOTIDE SEQUENCE [LARGE SCALE GENOMIC DNA]</scope>
    <source>
        <strain evidence="4 5">HYN0043</strain>
    </source>
</reference>
<dbReference type="KEGG" id="muh:HYN43_005340"/>
<dbReference type="Gene3D" id="2.160.20.120">
    <property type="match status" value="1"/>
</dbReference>
<keyword evidence="2" id="KW-0812">Transmembrane</keyword>
<keyword evidence="5" id="KW-1185">Reference proteome</keyword>
<name>A0A494VIL9_9SPHI</name>
<gene>
    <name evidence="4" type="ORF">HYN43_005340</name>
</gene>
<dbReference type="EMBL" id="CP032869">
    <property type="protein sequence ID" value="AYL94756.1"/>
    <property type="molecule type" value="Genomic_DNA"/>
</dbReference>
<evidence type="ECO:0000313" key="4">
    <source>
        <dbReference type="EMBL" id="AYL94756.1"/>
    </source>
</evidence>
<accession>A0A494VIL9</accession>
<dbReference type="OrthoDB" id="5585143at2"/>